<sequence>MCLESKMANLADCYLGYIKLAIAIKNIFQDHHLMFYRKCVSIFNERFHALDYDEYLLAYYLHPKYRGTGIKQSQFARVAGIAGRLWTKMIGSKIKKADLEILKAQLRKYACNEEPYNGSYVLAIDSPTRWWKTTGDGTKDKLGPLSSLAVKLFSVRPHAASCERIWSCCGWILGDRRTRLGTKNLESIVKISSYLISNAKQELHYYGLELTEEEIQTVFQDIDLFYEDEEEENFDDLDESEDLIDFDIEDQNLEIENLIALNNIESNNDDENINDNNNNLNEDLNNEEIEEFDEDQFGAEFESMLDY</sequence>
<gene>
    <name evidence="1" type="ORF">C2G38_2149017</name>
</gene>
<reference evidence="1 2" key="1">
    <citation type="submission" date="2018-06" db="EMBL/GenBank/DDBJ databases">
        <title>Comparative genomics reveals the genomic features of Rhizophagus irregularis, R. cerebriforme, R. diaphanum and Gigaspora rosea, and their symbiotic lifestyle signature.</title>
        <authorList>
            <person name="Morin E."/>
            <person name="San Clemente H."/>
            <person name="Chen E.C.H."/>
            <person name="De La Providencia I."/>
            <person name="Hainaut M."/>
            <person name="Kuo A."/>
            <person name="Kohler A."/>
            <person name="Murat C."/>
            <person name="Tang N."/>
            <person name="Roy S."/>
            <person name="Loubradou J."/>
            <person name="Henrissat B."/>
            <person name="Grigoriev I.V."/>
            <person name="Corradi N."/>
            <person name="Roux C."/>
            <person name="Martin F.M."/>
        </authorList>
    </citation>
    <scope>NUCLEOTIDE SEQUENCE [LARGE SCALE GENOMIC DNA]</scope>
    <source>
        <strain evidence="1 2">DAOM 194757</strain>
    </source>
</reference>
<dbReference type="SUPFAM" id="SSF53098">
    <property type="entry name" value="Ribonuclease H-like"/>
    <property type="match status" value="1"/>
</dbReference>
<protein>
    <recommendedName>
        <fullName evidence="3">HAT C-terminal dimerisation domain-containing protein</fullName>
    </recommendedName>
</protein>
<dbReference type="AlphaFoldDB" id="A0A397UAX2"/>
<accession>A0A397UAX2</accession>
<dbReference type="InterPro" id="IPR012337">
    <property type="entry name" value="RNaseH-like_sf"/>
</dbReference>
<proteinExistence type="predicted"/>
<evidence type="ECO:0000313" key="1">
    <source>
        <dbReference type="EMBL" id="RIB04453.1"/>
    </source>
</evidence>
<evidence type="ECO:0000313" key="2">
    <source>
        <dbReference type="Proteomes" id="UP000266673"/>
    </source>
</evidence>
<comment type="caution">
    <text evidence="1">The sequence shown here is derived from an EMBL/GenBank/DDBJ whole genome shotgun (WGS) entry which is preliminary data.</text>
</comment>
<dbReference type="Proteomes" id="UP000266673">
    <property type="component" value="Unassembled WGS sequence"/>
</dbReference>
<name>A0A397UAX2_9GLOM</name>
<evidence type="ECO:0008006" key="3">
    <source>
        <dbReference type="Google" id="ProtNLM"/>
    </source>
</evidence>
<dbReference type="STRING" id="44941.A0A397UAX2"/>
<dbReference type="EMBL" id="QKWP01002178">
    <property type="protein sequence ID" value="RIB04453.1"/>
    <property type="molecule type" value="Genomic_DNA"/>
</dbReference>
<dbReference type="OrthoDB" id="2434864at2759"/>
<keyword evidence="2" id="KW-1185">Reference proteome</keyword>
<organism evidence="1 2">
    <name type="scientific">Gigaspora rosea</name>
    <dbReference type="NCBI Taxonomy" id="44941"/>
    <lineage>
        <taxon>Eukaryota</taxon>
        <taxon>Fungi</taxon>
        <taxon>Fungi incertae sedis</taxon>
        <taxon>Mucoromycota</taxon>
        <taxon>Glomeromycotina</taxon>
        <taxon>Glomeromycetes</taxon>
        <taxon>Diversisporales</taxon>
        <taxon>Gigasporaceae</taxon>
        <taxon>Gigaspora</taxon>
    </lineage>
</organism>